<dbReference type="EMBL" id="OBDY01000003">
    <property type="protein sequence ID" value="SNY29660.1"/>
    <property type="molecule type" value="Genomic_DNA"/>
</dbReference>
<sequence length="111" mass="12464">MQRSAGLAQWNGAGHLLMFSRELQHFYDPTLDQVAARTGIGRGALIMRAVADDFDHDLPIELDSGLLLYRPVLSDQSWRSGYNGEYVKCGPLAREMMQRALELEGLDENLI</sequence>
<protein>
    <submittedName>
        <fullName evidence="1">Uncharacterized protein</fullName>
    </submittedName>
</protein>
<proteinExistence type="predicted"/>
<reference evidence="1 2" key="1">
    <citation type="submission" date="2017-09" db="EMBL/GenBank/DDBJ databases">
        <authorList>
            <person name="Ehlers B."/>
            <person name="Leendertz F.H."/>
        </authorList>
    </citation>
    <scope>NUCLEOTIDE SEQUENCE [LARGE SCALE GENOMIC DNA]</scope>
    <source>
        <strain evidence="1 2">CGMCC 4.6857</strain>
    </source>
</reference>
<name>A0A285H199_9ACTN</name>
<organism evidence="1 2">
    <name type="scientific">Paractinoplanes atraurantiacus</name>
    <dbReference type="NCBI Taxonomy" id="1036182"/>
    <lineage>
        <taxon>Bacteria</taxon>
        <taxon>Bacillati</taxon>
        <taxon>Actinomycetota</taxon>
        <taxon>Actinomycetes</taxon>
        <taxon>Micromonosporales</taxon>
        <taxon>Micromonosporaceae</taxon>
        <taxon>Paractinoplanes</taxon>
    </lineage>
</organism>
<accession>A0A285H199</accession>
<keyword evidence="2" id="KW-1185">Reference proteome</keyword>
<dbReference type="Proteomes" id="UP000219612">
    <property type="component" value="Unassembled WGS sequence"/>
</dbReference>
<gene>
    <name evidence="1" type="ORF">SAMN05421748_103285</name>
</gene>
<evidence type="ECO:0000313" key="2">
    <source>
        <dbReference type="Proteomes" id="UP000219612"/>
    </source>
</evidence>
<dbReference type="AlphaFoldDB" id="A0A285H199"/>
<evidence type="ECO:0000313" key="1">
    <source>
        <dbReference type="EMBL" id="SNY29660.1"/>
    </source>
</evidence>